<keyword evidence="1" id="KW-0812">Transmembrane</keyword>
<evidence type="ECO:0000313" key="3">
    <source>
        <dbReference type="Proteomes" id="UP000616885"/>
    </source>
</evidence>
<evidence type="ECO:0000313" key="2">
    <source>
        <dbReference type="EMBL" id="KAF9748492.1"/>
    </source>
</evidence>
<accession>A0A8H7KD25</accession>
<organism evidence="2 3">
    <name type="scientific">Bionectria ochroleuca</name>
    <name type="common">Gliocladium roseum</name>
    <dbReference type="NCBI Taxonomy" id="29856"/>
    <lineage>
        <taxon>Eukaryota</taxon>
        <taxon>Fungi</taxon>
        <taxon>Dikarya</taxon>
        <taxon>Ascomycota</taxon>
        <taxon>Pezizomycotina</taxon>
        <taxon>Sordariomycetes</taxon>
        <taxon>Hypocreomycetidae</taxon>
        <taxon>Hypocreales</taxon>
        <taxon>Bionectriaceae</taxon>
        <taxon>Clonostachys</taxon>
    </lineage>
</organism>
<evidence type="ECO:0000256" key="1">
    <source>
        <dbReference type="SAM" id="Phobius"/>
    </source>
</evidence>
<dbReference type="EMBL" id="JADCTT010000009">
    <property type="protein sequence ID" value="KAF9748492.1"/>
    <property type="molecule type" value="Genomic_DNA"/>
</dbReference>
<proteinExistence type="predicted"/>
<feature type="transmembrane region" description="Helical" evidence="1">
    <location>
        <begin position="32"/>
        <end position="61"/>
    </location>
</feature>
<dbReference type="PANTHER" id="PTHR38790">
    <property type="entry name" value="2EXR DOMAIN-CONTAINING PROTEIN-RELATED"/>
    <property type="match status" value="1"/>
</dbReference>
<protein>
    <submittedName>
        <fullName evidence="2">Uncharacterized protein</fullName>
    </submittedName>
</protein>
<keyword evidence="1" id="KW-0472">Membrane</keyword>
<name>A0A8H7KD25_BIOOC</name>
<sequence>MWRQDRVCDVLKVISRKDIIDTFQNLKHEDDVLMGIFGIISLGIWFAMSPFILAIIHLGILEYEIEKWRTSCKRKRERIRRDRTLELMCIDPKSRKKKEKQQSRNRLLRWWFGIHSQPDRAIRSPSRGPCLFFTRLPPEIRRQILIHAFGSRTVHLDLSFRHPFRVISHDKCRLLGQSPEAHLHAGIHSRFGLFTPNIVLYDESEKKNWRWFSCVCHRARPDDPILSYGRRGSVNREGSIDVQEDRCLSAEGSCAYWPGEVPEKCFVGATGWLLTCKQAHDEGIEVLYQTNTIQISSPVLLQGAHDILSPFKLSMIRSLELALDGYNVRLAQVLLGVSPNRPAGSSGPSASRETSKPIFPSLAFLRLFLKSDQRFLDDDLNNSLKQLGYGRKNTEERLLSFTLPSIDDLVNRIVSPRTDVTVTFRDWIFYSLMDLKSAEMQGLDVTRLQRADIGGLKFWRKIPYSGLEQQTSDVNVLSSKKLREGYWVHISQMPKIFGGIDEHDVERRKLYGLD</sequence>
<reference evidence="2" key="1">
    <citation type="submission" date="2020-10" db="EMBL/GenBank/DDBJ databases">
        <title>High-Quality Genome Resource of Clonostachys rosea strain S41 by Oxford Nanopore Long-Read Sequencing.</title>
        <authorList>
            <person name="Wang H."/>
        </authorList>
    </citation>
    <scope>NUCLEOTIDE SEQUENCE</scope>
    <source>
        <strain evidence="2">S41</strain>
    </source>
</reference>
<gene>
    <name evidence="2" type="ORF">IM811_017997</name>
</gene>
<comment type="caution">
    <text evidence="2">The sequence shown here is derived from an EMBL/GenBank/DDBJ whole genome shotgun (WGS) entry which is preliminary data.</text>
</comment>
<dbReference type="AlphaFoldDB" id="A0A8H7KD25"/>
<dbReference type="PANTHER" id="PTHR38790:SF4">
    <property type="entry name" value="2EXR DOMAIN-CONTAINING PROTEIN"/>
    <property type="match status" value="1"/>
</dbReference>
<dbReference type="Proteomes" id="UP000616885">
    <property type="component" value="Unassembled WGS sequence"/>
</dbReference>
<keyword evidence="1" id="KW-1133">Transmembrane helix</keyword>